<evidence type="ECO:0000256" key="8">
    <source>
        <dbReference type="SAM" id="MobiDB-lite"/>
    </source>
</evidence>
<keyword evidence="7" id="KW-0653">Protein transport</keyword>
<keyword evidence="6 9" id="KW-0472">Membrane</keyword>
<evidence type="ECO:0000256" key="5">
    <source>
        <dbReference type="ARBA" id="ARBA00022989"/>
    </source>
</evidence>
<keyword evidence="3" id="KW-1003">Cell membrane</keyword>
<organism evidence="10 11">
    <name type="scientific">Niabella yanshanensis</name>
    <dbReference type="NCBI Taxonomy" id="577386"/>
    <lineage>
        <taxon>Bacteria</taxon>
        <taxon>Pseudomonadati</taxon>
        <taxon>Bacteroidota</taxon>
        <taxon>Chitinophagia</taxon>
        <taxon>Chitinophagales</taxon>
        <taxon>Chitinophagaceae</taxon>
        <taxon>Niabella</taxon>
    </lineage>
</organism>
<sequence length="212" mass="23376">MASLDTGDGGGHKKGPGVKKAKKLSTRVDMTPMVDLGFLLITFFIFTSTMSSPTTMDLNMPKDTEKKEEETKVKMSGALTIMVGRDNNIFYYEGELTNENASQAFKSSTLTDIRDVIIKKKKEVESRYVTDAACEAKARQEGKNPNDCRQKDFFVLIKPTEEANYKDVIDLLDEMTINKVARYALLEPFDTEKDLINASQGGAPAAAAPAAQ</sequence>
<keyword evidence="7" id="KW-0813">Transport</keyword>
<feature type="transmembrane region" description="Helical" evidence="9">
    <location>
        <begin position="33"/>
        <end position="52"/>
    </location>
</feature>
<evidence type="ECO:0000256" key="3">
    <source>
        <dbReference type="ARBA" id="ARBA00022475"/>
    </source>
</evidence>
<evidence type="ECO:0000256" key="2">
    <source>
        <dbReference type="ARBA" id="ARBA00005811"/>
    </source>
</evidence>
<feature type="compositionally biased region" description="Basic residues" evidence="8">
    <location>
        <begin position="12"/>
        <end position="22"/>
    </location>
</feature>
<evidence type="ECO:0000256" key="6">
    <source>
        <dbReference type="ARBA" id="ARBA00023136"/>
    </source>
</evidence>
<feature type="region of interest" description="Disordered" evidence="8">
    <location>
        <begin position="1"/>
        <end position="22"/>
    </location>
</feature>
<evidence type="ECO:0000313" key="11">
    <source>
        <dbReference type="Proteomes" id="UP001325680"/>
    </source>
</evidence>
<dbReference type="RefSeq" id="WP_114793082.1">
    <property type="nucleotide sequence ID" value="NZ_CP139960.1"/>
</dbReference>
<name>A0ABZ0W523_9BACT</name>
<proteinExistence type="inferred from homology"/>
<dbReference type="InterPro" id="IPR003400">
    <property type="entry name" value="ExbD"/>
</dbReference>
<keyword evidence="4 7" id="KW-0812">Transmembrane</keyword>
<comment type="subcellular location">
    <subcellularLocation>
        <location evidence="1">Cell membrane</location>
        <topology evidence="1">Single-pass membrane protein</topology>
    </subcellularLocation>
    <subcellularLocation>
        <location evidence="7">Cell membrane</location>
        <topology evidence="7">Single-pass type II membrane protein</topology>
    </subcellularLocation>
</comment>
<dbReference type="PANTHER" id="PTHR30558:SF3">
    <property type="entry name" value="BIOPOLYMER TRANSPORT PROTEIN EXBD-RELATED"/>
    <property type="match status" value="1"/>
</dbReference>
<evidence type="ECO:0000256" key="1">
    <source>
        <dbReference type="ARBA" id="ARBA00004162"/>
    </source>
</evidence>
<dbReference type="EMBL" id="CP139960">
    <property type="protein sequence ID" value="WQD37215.1"/>
    <property type="molecule type" value="Genomic_DNA"/>
</dbReference>
<evidence type="ECO:0000256" key="7">
    <source>
        <dbReference type="RuleBase" id="RU003879"/>
    </source>
</evidence>
<keyword evidence="11" id="KW-1185">Reference proteome</keyword>
<protein>
    <submittedName>
        <fullName evidence="10">Biopolymer transporter ExbD</fullName>
    </submittedName>
</protein>
<dbReference type="Proteomes" id="UP001325680">
    <property type="component" value="Chromosome"/>
</dbReference>
<dbReference type="Pfam" id="PF02472">
    <property type="entry name" value="ExbD"/>
    <property type="match status" value="1"/>
</dbReference>
<reference evidence="10 11" key="1">
    <citation type="submission" date="2023-12" db="EMBL/GenBank/DDBJ databases">
        <title>Genome sequencing and assembly of bacterial species from a model synthetic community.</title>
        <authorList>
            <person name="Hogle S.L."/>
        </authorList>
    </citation>
    <scope>NUCLEOTIDE SEQUENCE [LARGE SCALE GENOMIC DNA]</scope>
    <source>
        <strain evidence="10 11">HAMBI_3031</strain>
    </source>
</reference>
<gene>
    <name evidence="10" type="ORF">U0035_16220</name>
</gene>
<dbReference type="PANTHER" id="PTHR30558">
    <property type="entry name" value="EXBD MEMBRANE COMPONENT OF PMF-DRIVEN MACROMOLECULE IMPORT SYSTEM"/>
    <property type="match status" value="1"/>
</dbReference>
<evidence type="ECO:0000313" key="10">
    <source>
        <dbReference type="EMBL" id="WQD37215.1"/>
    </source>
</evidence>
<accession>A0ABZ0W523</accession>
<evidence type="ECO:0000256" key="4">
    <source>
        <dbReference type="ARBA" id="ARBA00022692"/>
    </source>
</evidence>
<evidence type="ECO:0000256" key="9">
    <source>
        <dbReference type="SAM" id="Phobius"/>
    </source>
</evidence>
<comment type="similarity">
    <text evidence="2 7">Belongs to the ExbD/TolR family.</text>
</comment>
<keyword evidence="5 9" id="KW-1133">Transmembrane helix</keyword>